<organism evidence="2">
    <name type="scientific">uncultured Microbacterium sp</name>
    <dbReference type="NCBI Taxonomy" id="191216"/>
    <lineage>
        <taxon>Bacteria</taxon>
        <taxon>Bacillati</taxon>
        <taxon>Actinomycetota</taxon>
        <taxon>Actinomycetes</taxon>
        <taxon>Micrococcales</taxon>
        <taxon>Microbacteriaceae</taxon>
        <taxon>Microbacterium</taxon>
        <taxon>environmental samples</taxon>
    </lineage>
</organism>
<accession>A0A1Y5NWH4</accession>
<dbReference type="InterPro" id="IPR010499">
    <property type="entry name" value="AraC_E-bd"/>
</dbReference>
<gene>
    <name evidence="2" type="ORF">MIPYR_10666</name>
</gene>
<name>A0A1Y5NWH4_9MICO</name>
<sequence>MTDPAFPAAPFRLAERIVLQATPLAVIRHDGIRLADLRDAFDRGYTAIGELFQTGELVPTGPALAIYYGDPMDEFDLELGFPVADAPAAPITRGDLVVRASQLPAGPAVAATHVGPYDGLGAAWGELVSAAEGEPNGISIESYVGDPGSAAPDELRTDLIMPVRG</sequence>
<reference evidence="2" key="1">
    <citation type="submission" date="2016-03" db="EMBL/GenBank/DDBJ databases">
        <authorList>
            <person name="Ploux O."/>
        </authorList>
    </citation>
    <scope>NUCLEOTIDE SEQUENCE</scope>
    <source>
        <strain evidence="2">UC1</strain>
    </source>
</reference>
<feature type="domain" description="AraC effector-binding" evidence="1">
    <location>
        <begin position="12"/>
        <end position="164"/>
    </location>
</feature>
<evidence type="ECO:0000259" key="1">
    <source>
        <dbReference type="SMART" id="SM00871"/>
    </source>
</evidence>
<dbReference type="SMART" id="SM00871">
    <property type="entry name" value="AraC_E_bind"/>
    <property type="match status" value="1"/>
</dbReference>
<dbReference type="InterPro" id="IPR029442">
    <property type="entry name" value="GyrI-like"/>
</dbReference>
<dbReference type="Pfam" id="PF06445">
    <property type="entry name" value="GyrI-like"/>
    <property type="match status" value="1"/>
</dbReference>
<evidence type="ECO:0000313" key="2">
    <source>
        <dbReference type="EMBL" id="SBS70817.1"/>
    </source>
</evidence>
<protein>
    <recommendedName>
        <fullName evidence="1">AraC effector-binding domain-containing protein</fullName>
    </recommendedName>
</protein>
<dbReference type="AlphaFoldDB" id="A0A1Y5NWH4"/>
<dbReference type="EMBL" id="FLQR01000001">
    <property type="protein sequence ID" value="SBS70817.1"/>
    <property type="molecule type" value="Genomic_DNA"/>
</dbReference>
<dbReference type="SUPFAM" id="SSF55136">
    <property type="entry name" value="Probable bacterial effector-binding domain"/>
    <property type="match status" value="1"/>
</dbReference>
<dbReference type="RefSeq" id="WP_295573555.1">
    <property type="nucleotide sequence ID" value="NZ_FLQR01000001.1"/>
</dbReference>
<dbReference type="Gene3D" id="3.20.80.10">
    <property type="entry name" value="Regulatory factor, effector binding domain"/>
    <property type="match status" value="1"/>
</dbReference>
<proteinExistence type="predicted"/>
<dbReference type="InterPro" id="IPR011256">
    <property type="entry name" value="Reg_factor_effector_dom_sf"/>
</dbReference>